<evidence type="ECO:0000313" key="1">
    <source>
        <dbReference type="Proteomes" id="UP000095286"/>
    </source>
</evidence>
<protein>
    <submittedName>
        <fullName evidence="2">SSD domain-containing protein</fullName>
    </submittedName>
</protein>
<organism evidence="1 2">
    <name type="scientific">Rhabditophanes sp. KR3021</name>
    <dbReference type="NCBI Taxonomy" id="114890"/>
    <lineage>
        <taxon>Eukaryota</taxon>
        <taxon>Metazoa</taxon>
        <taxon>Ecdysozoa</taxon>
        <taxon>Nematoda</taxon>
        <taxon>Chromadorea</taxon>
        <taxon>Rhabditida</taxon>
        <taxon>Tylenchina</taxon>
        <taxon>Panagrolaimomorpha</taxon>
        <taxon>Strongyloidoidea</taxon>
        <taxon>Alloionematidae</taxon>
        <taxon>Rhabditophanes</taxon>
    </lineage>
</organism>
<dbReference type="WBParaSite" id="RSKR_0000728200.1">
    <property type="protein sequence ID" value="RSKR_0000728200.1"/>
    <property type="gene ID" value="RSKR_0000728200"/>
</dbReference>
<sequence>MAKVFDSKSPQDYDLKEISSTEGTSSETSSASFNSASPFILAIQKGYFVWAKYIARFPITVIIICLIFTAIGTIKMAMTPNVNDIAGYTPYGARSRYELKVSHEFGNVFGRGPTVFLSILPKDNDTMLREDLIDEAVKINELVMNNFTIHNRETHKTEPFKDFCYGYCTINEPLVQFAKAFKFQGDILRRNETLTDRIRLRYPSSQFFDHDFSLQYNFFGVTINDEVKPTDITNLKFVKMIGLFYMANRRKEWSDEDVKDFENQFTDYFTKYESPNLRVLPLSSAYVENEVVRAGMSNLPFLSVGFLIMVVCSCTTVMLSAFYMNQVTVHKLSLAFNACVCPFMACGTALGGLFFFGVRFGSVLCVTPFLVLAIGVDDAYLMIHSWQRVCKEMKKKRDPNDSVELRLGMVLQETGPAILISACTNILADCIGTFTGSPEITLLCVGNMTAVFVDFIYQITFYCAVMAIVGKFEMAGEKANEDKGHKLSISVGNEMVITKENGVSSETSVDRRRRKLRSCVNKMIDGYIKLLTNIWFNVATILGWLLFLVVCGYGITNMKILLTSEKLFALDSPLIEVNKLRETVIVPDFTRVSVYLTKPGDLTDKERLGRLNSLVEEFERLPESWGKNSTHYFLRDFMQFEKYNSEFIDEENAKNETLISSNKSSNNGYIESDIQEFIKWPEFEHWNGFVKLSEDKQKLDSFYFNVYYHGKELTDWVARSNLMDRMRKIVDSFKPYFNATVNNEDGIYFDLIENMPRDTLESTIATIICMGLVCSIFMFKIKPVLMAMTTIASIIVLMLGILFYTGSTLDPVIVPSILISIGFAIDIPCHVLYHFHVANKGQTKESVRHIKQLLKEVLTSIGFPACQAALSTSLCISSLLLVNVYMSRAFVKVMVCCLMLCLYHGLLIIPTLYCFIHYIKKKMRK</sequence>
<proteinExistence type="predicted"/>
<dbReference type="Proteomes" id="UP000095286">
    <property type="component" value="Unplaced"/>
</dbReference>
<name>A0AC35U3H7_9BILA</name>
<reference evidence="2" key="1">
    <citation type="submission" date="2016-11" db="UniProtKB">
        <authorList>
            <consortium name="WormBaseParasite"/>
        </authorList>
    </citation>
    <scope>IDENTIFICATION</scope>
    <source>
        <strain evidence="2">KR3021</strain>
    </source>
</reference>
<evidence type="ECO:0000313" key="2">
    <source>
        <dbReference type="WBParaSite" id="RSKR_0000728200.1"/>
    </source>
</evidence>
<accession>A0AC35U3H7</accession>